<dbReference type="Proteomes" id="UP000275727">
    <property type="component" value="Chromosome"/>
</dbReference>
<dbReference type="GO" id="GO:0019752">
    <property type="term" value="P:carboxylic acid metabolic process"/>
    <property type="evidence" value="ECO:0007669"/>
    <property type="project" value="UniProtKB-ARBA"/>
</dbReference>
<name>A0AAD1D3Q1_SPHMI</name>
<dbReference type="GO" id="GO:0046872">
    <property type="term" value="F:metal ion binding"/>
    <property type="evidence" value="ECO:0007669"/>
    <property type="project" value="UniProtKB-KW"/>
</dbReference>
<accession>A0AAD1D3Q1</accession>
<dbReference type="EMBL" id="AP018711">
    <property type="protein sequence ID" value="BBE33277.1"/>
    <property type="molecule type" value="Genomic_DNA"/>
</dbReference>
<evidence type="ECO:0000313" key="7">
    <source>
        <dbReference type="Proteomes" id="UP000276029"/>
    </source>
</evidence>
<sequence length="290" mass="31087">MRFVRFADAGGRQGLALRTEQGLRGFLEDDPGGPGRLEDRLGGGEAALEAYGRALAAGPAIDTDAIAWLPPLMRPGKILCVGLNYRDHTAEVAFEQPDYPTFFARFASTLVGHGADLVCPVDSDQFDFEGEIAAIIGKGGRHIREQDALDHVIGWSLFNDASVRDYQFRTPQWTVGKNFDATGAFGPELVTARELPPGARGMTLQTVLNGETVQSASTDDMVFGVAELIAIASRAMTLEPGDVLVTGTPSGVGMARKPPLWMRPGDVVEVRATGLGELVNTVMKENAREC</sequence>
<evidence type="ECO:0000313" key="5">
    <source>
        <dbReference type="EMBL" id="RKS85433.1"/>
    </source>
</evidence>
<dbReference type="RefSeq" id="WP_121053245.1">
    <property type="nucleotide sequence ID" value="NZ_AP018711.1"/>
</dbReference>
<dbReference type="InterPro" id="IPR036663">
    <property type="entry name" value="Fumarylacetoacetase_C_sf"/>
</dbReference>
<dbReference type="SUPFAM" id="SSF56529">
    <property type="entry name" value="FAH"/>
    <property type="match status" value="1"/>
</dbReference>
<evidence type="ECO:0000313" key="4">
    <source>
        <dbReference type="EMBL" id="BBE33277.1"/>
    </source>
</evidence>
<evidence type="ECO:0000256" key="2">
    <source>
        <dbReference type="ARBA" id="ARBA00022723"/>
    </source>
</evidence>
<dbReference type="KEGG" id="smic:SmB9_09350"/>
<gene>
    <name evidence="5" type="ORF">DFR51_3351</name>
    <name evidence="4" type="ORF">SmB9_09350</name>
</gene>
<dbReference type="AlphaFoldDB" id="A0AAD1D3Q1"/>
<dbReference type="GO" id="GO:0016853">
    <property type="term" value="F:isomerase activity"/>
    <property type="evidence" value="ECO:0007669"/>
    <property type="project" value="UniProtKB-ARBA"/>
</dbReference>
<evidence type="ECO:0000259" key="3">
    <source>
        <dbReference type="Pfam" id="PF01557"/>
    </source>
</evidence>
<reference evidence="4 6" key="1">
    <citation type="submission" date="2018-06" db="EMBL/GenBank/DDBJ databases">
        <title>Complete Genome Sequence of the Microcystin-Degrading Bacterium Sphingosinicella microcystinivorans Strain B-9.</title>
        <authorList>
            <person name="Jin H."/>
            <person name="Nishizawa T."/>
            <person name="Guo Y."/>
            <person name="Nishizawa A."/>
            <person name="Park H."/>
            <person name="Kato H."/>
            <person name="Tsuji K."/>
            <person name="Harada K."/>
        </authorList>
    </citation>
    <scope>NUCLEOTIDE SEQUENCE [LARGE SCALE GENOMIC DNA]</scope>
    <source>
        <strain evidence="4 6">B9</strain>
    </source>
</reference>
<dbReference type="PANTHER" id="PTHR42796">
    <property type="entry name" value="FUMARYLACETOACETATE HYDROLASE DOMAIN-CONTAINING PROTEIN 2A-RELATED"/>
    <property type="match status" value="1"/>
</dbReference>
<dbReference type="InterPro" id="IPR011234">
    <property type="entry name" value="Fumarylacetoacetase-like_C"/>
</dbReference>
<comment type="similarity">
    <text evidence="1">Belongs to the FAH family.</text>
</comment>
<evidence type="ECO:0000313" key="6">
    <source>
        <dbReference type="Proteomes" id="UP000275727"/>
    </source>
</evidence>
<evidence type="ECO:0000256" key="1">
    <source>
        <dbReference type="ARBA" id="ARBA00010211"/>
    </source>
</evidence>
<dbReference type="Proteomes" id="UP000276029">
    <property type="component" value="Unassembled WGS sequence"/>
</dbReference>
<keyword evidence="7" id="KW-1185">Reference proteome</keyword>
<dbReference type="PANTHER" id="PTHR42796:SF4">
    <property type="entry name" value="FUMARYLACETOACETATE HYDROLASE DOMAIN-CONTAINING PROTEIN 2A"/>
    <property type="match status" value="1"/>
</dbReference>
<reference evidence="5 7" key="2">
    <citation type="submission" date="2018-10" db="EMBL/GenBank/DDBJ databases">
        <title>Genomic Encyclopedia of Type Strains, Phase IV (KMG-IV): sequencing the most valuable type-strain genomes for metagenomic binning, comparative biology and taxonomic classification.</title>
        <authorList>
            <person name="Goeker M."/>
        </authorList>
    </citation>
    <scope>NUCLEOTIDE SEQUENCE [LARGE SCALE GENOMIC DNA]</scope>
    <source>
        <strain evidence="5 7">DSM 19791</strain>
    </source>
</reference>
<dbReference type="Gene3D" id="3.90.850.10">
    <property type="entry name" value="Fumarylacetoacetase-like, C-terminal domain"/>
    <property type="match status" value="1"/>
</dbReference>
<protein>
    <submittedName>
        <fullName evidence="5">2-keto-4-pentenoate hydratase/2-oxohepta-3-ene-1,7-dioic acid hydratase in catechol pathway</fullName>
    </submittedName>
    <submittedName>
        <fullName evidence="4">5-oxopent-3-ene-1,2,5-tricarboxylate decarboxylase</fullName>
    </submittedName>
</protein>
<organism evidence="4 6">
    <name type="scientific">Sphingosinicella microcystinivorans</name>
    <dbReference type="NCBI Taxonomy" id="335406"/>
    <lineage>
        <taxon>Bacteria</taxon>
        <taxon>Pseudomonadati</taxon>
        <taxon>Pseudomonadota</taxon>
        <taxon>Alphaproteobacteria</taxon>
        <taxon>Sphingomonadales</taxon>
        <taxon>Sphingosinicellaceae</taxon>
        <taxon>Sphingosinicella</taxon>
    </lineage>
</organism>
<proteinExistence type="inferred from homology"/>
<dbReference type="InterPro" id="IPR051121">
    <property type="entry name" value="FAH"/>
</dbReference>
<dbReference type="Pfam" id="PF01557">
    <property type="entry name" value="FAA_hydrolase"/>
    <property type="match status" value="1"/>
</dbReference>
<dbReference type="FunFam" id="3.90.850.10:FF:000002">
    <property type="entry name" value="2-hydroxyhepta-2,4-diene-1,7-dioate isomerase"/>
    <property type="match status" value="1"/>
</dbReference>
<dbReference type="EMBL" id="RBWX01000011">
    <property type="protein sequence ID" value="RKS85433.1"/>
    <property type="molecule type" value="Genomic_DNA"/>
</dbReference>
<keyword evidence="2" id="KW-0479">Metal-binding</keyword>
<feature type="domain" description="Fumarylacetoacetase-like C-terminal" evidence="3">
    <location>
        <begin position="77"/>
        <end position="282"/>
    </location>
</feature>